<keyword evidence="1 10" id="KW-0728">SH3 domain</keyword>
<keyword evidence="3 11" id="KW-0547">Nucleotide-binding</keyword>
<dbReference type="GO" id="GO:0005524">
    <property type="term" value="F:ATP binding"/>
    <property type="evidence" value="ECO:0007669"/>
    <property type="project" value="UniProtKB-UniRule"/>
</dbReference>
<dbReference type="PROSITE" id="PS50011">
    <property type="entry name" value="PROTEIN_KINASE_DOM"/>
    <property type="match status" value="1"/>
</dbReference>
<dbReference type="PANTHER" id="PTHR24418">
    <property type="entry name" value="TYROSINE-PROTEIN KINASE"/>
    <property type="match status" value="1"/>
</dbReference>
<dbReference type="Pfam" id="PF07714">
    <property type="entry name" value="PK_Tyr_Ser-Thr"/>
    <property type="match status" value="1"/>
</dbReference>
<dbReference type="Gene3D" id="1.10.510.10">
    <property type="entry name" value="Transferase(Phosphotransferase) domain 1"/>
    <property type="match status" value="1"/>
</dbReference>
<dbReference type="SUPFAM" id="SSF50044">
    <property type="entry name" value="SH3-domain"/>
    <property type="match status" value="1"/>
</dbReference>
<evidence type="ECO:0000256" key="12">
    <source>
        <dbReference type="RuleBase" id="RU362096"/>
    </source>
</evidence>
<keyword evidence="18" id="KW-1185">Reference proteome</keyword>
<dbReference type="FunFam" id="3.30.200.20:FF:000037">
    <property type="entry name" value="Tyrosine-protein kinase"/>
    <property type="match status" value="1"/>
</dbReference>
<organism evidence="17 18">
    <name type="scientific">Caenorhabditis angaria</name>
    <dbReference type="NCBI Taxonomy" id="860376"/>
    <lineage>
        <taxon>Eukaryota</taxon>
        <taxon>Metazoa</taxon>
        <taxon>Ecdysozoa</taxon>
        <taxon>Nematoda</taxon>
        <taxon>Chromadorea</taxon>
        <taxon>Rhabditida</taxon>
        <taxon>Rhabditina</taxon>
        <taxon>Rhabditomorpha</taxon>
        <taxon>Rhabditoidea</taxon>
        <taxon>Rhabditidae</taxon>
        <taxon>Peloderinae</taxon>
        <taxon>Caenorhabditis</taxon>
    </lineage>
</organism>
<evidence type="ECO:0000256" key="3">
    <source>
        <dbReference type="ARBA" id="ARBA00022741"/>
    </source>
</evidence>
<evidence type="ECO:0000256" key="8">
    <source>
        <dbReference type="ARBA" id="ARBA00051245"/>
    </source>
</evidence>
<dbReference type="InterPro" id="IPR000980">
    <property type="entry name" value="SH2"/>
</dbReference>
<evidence type="ECO:0000313" key="17">
    <source>
        <dbReference type="EMBL" id="CAI5456350.1"/>
    </source>
</evidence>
<keyword evidence="5 11" id="KW-0067">ATP-binding</keyword>
<dbReference type="AlphaFoldDB" id="A0A9P1J487"/>
<evidence type="ECO:0000256" key="10">
    <source>
        <dbReference type="PROSITE-ProRule" id="PRU00192"/>
    </source>
</evidence>
<dbReference type="InterPro" id="IPR001452">
    <property type="entry name" value="SH3_domain"/>
</dbReference>
<dbReference type="SMART" id="SM00326">
    <property type="entry name" value="SH3"/>
    <property type="match status" value="1"/>
</dbReference>
<dbReference type="PRINTS" id="PR00401">
    <property type="entry name" value="SH2DOMAIN"/>
</dbReference>
<feature type="compositionally biased region" description="Basic and acidic residues" evidence="13">
    <location>
        <begin position="11"/>
        <end position="20"/>
    </location>
</feature>
<dbReference type="GO" id="GO:0004715">
    <property type="term" value="F:non-membrane spanning protein tyrosine kinase activity"/>
    <property type="evidence" value="ECO:0007669"/>
    <property type="project" value="UniProtKB-EC"/>
</dbReference>
<dbReference type="PROSITE" id="PS50002">
    <property type="entry name" value="SH3"/>
    <property type="match status" value="1"/>
</dbReference>
<comment type="caution">
    <text evidence="17">The sequence shown here is derived from an EMBL/GenBank/DDBJ whole genome shotgun (WGS) entry which is preliminary data.</text>
</comment>
<gene>
    <name evidence="17" type="ORF">CAMP_LOCUS18987</name>
</gene>
<keyword evidence="6 9" id="KW-0727">SH2 domain</keyword>
<evidence type="ECO:0000259" key="15">
    <source>
        <dbReference type="PROSITE" id="PS50002"/>
    </source>
</evidence>
<evidence type="ECO:0000256" key="11">
    <source>
        <dbReference type="PROSITE-ProRule" id="PRU10141"/>
    </source>
</evidence>
<dbReference type="EMBL" id="CANHGI010000006">
    <property type="protein sequence ID" value="CAI5456350.1"/>
    <property type="molecule type" value="Genomic_DNA"/>
</dbReference>
<reference evidence="17" key="1">
    <citation type="submission" date="2022-11" db="EMBL/GenBank/DDBJ databases">
        <authorList>
            <person name="Kikuchi T."/>
        </authorList>
    </citation>
    <scope>NUCLEOTIDE SEQUENCE</scope>
    <source>
        <strain evidence="17">PS1010</strain>
    </source>
</reference>
<dbReference type="InterPro" id="IPR011009">
    <property type="entry name" value="Kinase-like_dom_sf"/>
</dbReference>
<proteinExistence type="inferred from homology"/>
<dbReference type="Gene3D" id="2.30.30.40">
    <property type="entry name" value="SH3 Domains"/>
    <property type="match status" value="1"/>
</dbReference>
<dbReference type="InterPro" id="IPR017441">
    <property type="entry name" value="Protein_kinase_ATP_BS"/>
</dbReference>
<comment type="similarity">
    <text evidence="12">Belongs to the protein kinase superfamily. Tyr protein kinase family.</text>
</comment>
<dbReference type="EC" id="2.7.10.2" evidence="12"/>
<dbReference type="FunFam" id="3.30.505.10:FF:000004">
    <property type="entry name" value="Tyrosine-protein kinase"/>
    <property type="match status" value="1"/>
</dbReference>
<dbReference type="InterPro" id="IPR035837">
    <property type="entry name" value="ABL_SH2"/>
</dbReference>
<evidence type="ECO:0000256" key="13">
    <source>
        <dbReference type="SAM" id="MobiDB-lite"/>
    </source>
</evidence>
<dbReference type="InterPro" id="IPR050198">
    <property type="entry name" value="Non-receptor_tyrosine_kinases"/>
</dbReference>
<evidence type="ECO:0000313" key="18">
    <source>
        <dbReference type="Proteomes" id="UP001152747"/>
    </source>
</evidence>
<keyword evidence="7 12" id="KW-0829">Tyrosine-protein kinase</keyword>
<evidence type="ECO:0000256" key="5">
    <source>
        <dbReference type="ARBA" id="ARBA00022840"/>
    </source>
</evidence>
<dbReference type="Gene3D" id="3.30.200.20">
    <property type="entry name" value="Phosphorylase Kinase, domain 1"/>
    <property type="match status" value="1"/>
</dbReference>
<dbReference type="PRINTS" id="PR00452">
    <property type="entry name" value="SH3DOMAIN"/>
</dbReference>
<dbReference type="Proteomes" id="UP001152747">
    <property type="component" value="Unassembled WGS sequence"/>
</dbReference>
<dbReference type="SUPFAM" id="SSF56112">
    <property type="entry name" value="Protein kinase-like (PK-like)"/>
    <property type="match status" value="1"/>
</dbReference>
<dbReference type="GO" id="GO:0023052">
    <property type="term" value="P:signaling"/>
    <property type="evidence" value="ECO:0007669"/>
    <property type="project" value="UniProtKB-ARBA"/>
</dbReference>
<evidence type="ECO:0000256" key="7">
    <source>
        <dbReference type="ARBA" id="ARBA00023137"/>
    </source>
</evidence>
<dbReference type="Gene3D" id="3.30.505.10">
    <property type="entry name" value="SH2 domain"/>
    <property type="match status" value="1"/>
</dbReference>
<dbReference type="GO" id="GO:0051129">
    <property type="term" value="P:negative regulation of cellular component organization"/>
    <property type="evidence" value="ECO:0007669"/>
    <property type="project" value="UniProtKB-ARBA"/>
</dbReference>
<evidence type="ECO:0000256" key="2">
    <source>
        <dbReference type="ARBA" id="ARBA00022679"/>
    </source>
</evidence>
<evidence type="ECO:0000256" key="6">
    <source>
        <dbReference type="ARBA" id="ARBA00022999"/>
    </source>
</evidence>
<dbReference type="CDD" id="cd11850">
    <property type="entry name" value="SH3_Abl"/>
    <property type="match status" value="1"/>
</dbReference>
<dbReference type="SMART" id="SM00252">
    <property type="entry name" value="SH2"/>
    <property type="match status" value="1"/>
</dbReference>
<evidence type="ECO:0000256" key="1">
    <source>
        <dbReference type="ARBA" id="ARBA00022443"/>
    </source>
</evidence>
<name>A0A9P1J487_9PELO</name>
<feature type="domain" description="SH2" evidence="14">
    <location>
        <begin position="178"/>
        <end position="268"/>
    </location>
</feature>
<evidence type="ECO:0000256" key="9">
    <source>
        <dbReference type="PROSITE-ProRule" id="PRU00191"/>
    </source>
</evidence>
<evidence type="ECO:0000259" key="16">
    <source>
        <dbReference type="PROSITE" id="PS50011"/>
    </source>
</evidence>
<dbReference type="PROSITE" id="PS00107">
    <property type="entry name" value="PROTEIN_KINASE_ATP"/>
    <property type="match status" value="1"/>
</dbReference>
<accession>A0A9P1J487</accession>
<dbReference type="InterPro" id="IPR036028">
    <property type="entry name" value="SH3-like_dom_sf"/>
</dbReference>
<dbReference type="InterPro" id="IPR036860">
    <property type="entry name" value="SH2_dom_sf"/>
</dbReference>
<dbReference type="InterPro" id="IPR000719">
    <property type="entry name" value="Prot_kinase_dom"/>
</dbReference>
<sequence>MTRGKMGHNQSHSEKSDKSIAGDNFSDSNEWAVTGLKLPISKSEMSRPPASLDTFRTFNNDSSMFRNSREDLVACSSTNSLLHQSNNADEMNSMMSSSSTTPIFIALYDFHGVGEEQLSLRKGDQIRVLGYNRTGEWCEARLYSSRRSDASSQRRVGQIGWVPSNFIAPFNSLDKYTWYHGKISRSDSEYILESGITGSFLVRESETSIGQYSISVRHDGRVYHYRINVDHTERYFITQEVKFKSLAELIHHHSVHADGLICTLMYAANKKDKNRGVFSLSPTQSDEWEIDRQEIIMHNKLGGGQYGDVYEGFWKRHGTTVAVKALKEDAMPLHDFLAEAAIMKDLNHRNLVRLLGVCTREAPFFIITEYMSRGNLLDYLRKTDKSYLPPVILIQMATQIASGMAYLESRHFIHSFLLTFVISTIMACNYNPYMNNSYPHHPPPQTAYPMGVGYGVQPNIMPAAPMVQPMIAQPQVVVMEESHRHSHRHGLMHHMNPFHHHHHHH</sequence>
<evidence type="ECO:0000256" key="4">
    <source>
        <dbReference type="ARBA" id="ARBA00022777"/>
    </source>
</evidence>
<feature type="domain" description="Protein kinase" evidence="16">
    <location>
        <begin position="295"/>
        <end position="505"/>
    </location>
</feature>
<dbReference type="Pfam" id="PF00018">
    <property type="entry name" value="SH3_1"/>
    <property type="match status" value="1"/>
</dbReference>
<dbReference type="PROSITE" id="PS50001">
    <property type="entry name" value="SH2"/>
    <property type="match status" value="1"/>
</dbReference>
<feature type="binding site" evidence="11">
    <location>
        <position position="324"/>
    </location>
    <ligand>
        <name>ATP</name>
        <dbReference type="ChEBI" id="CHEBI:30616"/>
    </ligand>
</feature>
<keyword evidence="4 12" id="KW-0418">Kinase</keyword>
<dbReference type="Pfam" id="PF00017">
    <property type="entry name" value="SH2"/>
    <property type="match status" value="1"/>
</dbReference>
<dbReference type="InterPro" id="IPR001245">
    <property type="entry name" value="Ser-Thr/Tyr_kinase_cat_dom"/>
</dbReference>
<dbReference type="SUPFAM" id="SSF55550">
    <property type="entry name" value="SH2 domain"/>
    <property type="match status" value="1"/>
</dbReference>
<evidence type="ECO:0000259" key="14">
    <source>
        <dbReference type="PROSITE" id="PS50001"/>
    </source>
</evidence>
<feature type="domain" description="SH3" evidence="15">
    <location>
        <begin position="99"/>
        <end position="172"/>
    </location>
</feature>
<comment type="catalytic activity">
    <reaction evidence="8 12">
        <text>L-tyrosyl-[protein] + ATP = O-phospho-L-tyrosyl-[protein] + ADP + H(+)</text>
        <dbReference type="Rhea" id="RHEA:10596"/>
        <dbReference type="Rhea" id="RHEA-COMP:10136"/>
        <dbReference type="Rhea" id="RHEA-COMP:20101"/>
        <dbReference type="ChEBI" id="CHEBI:15378"/>
        <dbReference type="ChEBI" id="CHEBI:30616"/>
        <dbReference type="ChEBI" id="CHEBI:46858"/>
        <dbReference type="ChEBI" id="CHEBI:61978"/>
        <dbReference type="ChEBI" id="CHEBI:456216"/>
        <dbReference type="EC" id="2.7.10.2"/>
    </reaction>
</comment>
<dbReference type="GO" id="GO:0007154">
    <property type="term" value="P:cell communication"/>
    <property type="evidence" value="ECO:0007669"/>
    <property type="project" value="UniProtKB-ARBA"/>
</dbReference>
<dbReference type="CDD" id="cd09935">
    <property type="entry name" value="SH2_ABL"/>
    <property type="match status" value="1"/>
</dbReference>
<protein>
    <recommendedName>
        <fullName evidence="12">Tyrosine-protein kinase</fullName>
        <ecNumber evidence="12">2.7.10.2</ecNumber>
    </recommendedName>
</protein>
<dbReference type="OrthoDB" id="98077at2759"/>
<dbReference type="FunFam" id="2.30.30.40:FF:000010">
    <property type="entry name" value="Tyrosine-protein kinase"/>
    <property type="match status" value="1"/>
</dbReference>
<feature type="region of interest" description="Disordered" evidence="13">
    <location>
        <begin position="1"/>
        <end position="24"/>
    </location>
</feature>
<keyword evidence="2 12" id="KW-0808">Transferase</keyword>